<feature type="transmembrane region" description="Helical" evidence="5">
    <location>
        <begin position="206"/>
        <end position="228"/>
    </location>
</feature>
<dbReference type="OrthoDB" id="194139at2759"/>
<evidence type="ECO:0000256" key="4">
    <source>
        <dbReference type="ARBA" id="ARBA00023136"/>
    </source>
</evidence>
<evidence type="ECO:0000256" key="1">
    <source>
        <dbReference type="ARBA" id="ARBA00004141"/>
    </source>
</evidence>
<dbReference type="InterPro" id="IPR011701">
    <property type="entry name" value="MFS"/>
</dbReference>
<keyword evidence="4 5" id="KW-0472">Membrane</keyword>
<dbReference type="GO" id="GO:0022857">
    <property type="term" value="F:transmembrane transporter activity"/>
    <property type="evidence" value="ECO:0007669"/>
    <property type="project" value="InterPro"/>
</dbReference>
<sequence>MPSSTRARGGNLFSCNSNNPPRRVQDFFCFDYSSTDIAWLVPWLCGLTVFLKGLGSDILVGAPITRLTELAVCRQYLSIHNPDLIDKDGYVDEIHCKLDDIQVELALILGVARLLSALIELLVSVPLGIVADRRGRKFALTLNVVGGLCYYLWVVIVCIFYDFFPPRLLVTCSLFYAIGGGPHMFSAFILAMIADVTTEKQRTRHFYVVQSIVQVVQLIFPAIGSLFLGIGLWIPFYVGLSAMVILIRVVFVIPETAAAPRNPAPLPTEQDSLLGCLASSPFIPTTITPEHAEQAMITNVHEVPPLHPKLSSRVQFLDLASNQPIIPLSLATFFFANLCRGSLSVLLQYISKRYGWPLSQEG</sequence>
<dbReference type="EMBL" id="ML120387">
    <property type="protein sequence ID" value="RPA99489.1"/>
    <property type="molecule type" value="Genomic_DNA"/>
</dbReference>
<proteinExistence type="predicted"/>
<protein>
    <submittedName>
        <fullName evidence="6">MFS general substrate transporter</fullName>
    </submittedName>
</protein>
<evidence type="ECO:0000256" key="5">
    <source>
        <dbReference type="SAM" id="Phobius"/>
    </source>
</evidence>
<comment type="subcellular location">
    <subcellularLocation>
        <location evidence="1">Membrane</location>
        <topology evidence="1">Multi-pass membrane protein</topology>
    </subcellularLocation>
</comment>
<evidence type="ECO:0000313" key="7">
    <source>
        <dbReference type="Proteomes" id="UP000276215"/>
    </source>
</evidence>
<evidence type="ECO:0000256" key="2">
    <source>
        <dbReference type="ARBA" id="ARBA00022692"/>
    </source>
</evidence>
<dbReference type="PANTHER" id="PTHR23507:SF1">
    <property type="entry name" value="FI18259P1-RELATED"/>
    <property type="match status" value="1"/>
</dbReference>
<gene>
    <name evidence="6" type="ORF">L873DRAFT_1683600</name>
</gene>
<name>A0A3N4JML9_9PEZI</name>
<dbReference type="InterPro" id="IPR036259">
    <property type="entry name" value="MFS_trans_sf"/>
</dbReference>
<dbReference type="AlphaFoldDB" id="A0A3N4JML9"/>
<dbReference type="Proteomes" id="UP000276215">
    <property type="component" value="Unassembled WGS sequence"/>
</dbReference>
<keyword evidence="7" id="KW-1185">Reference proteome</keyword>
<feature type="transmembrane region" description="Helical" evidence="5">
    <location>
        <begin position="105"/>
        <end position="131"/>
    </location>
</feature>
<evidence type="ECO:0000256" key="3">
    <source>
        <dbReference type="ARBA" id="ARBA00022989"/>
    </source>
</evidence>
<keyword evidence="3 5" id="KW-1133">Transmembrane helix</keyword>
<reference evidence="6 7" key="1">
    <citation type="journal article" date="2018" name="Nat. Ecol. Evol.">
        <title>Pezizomycetes genomes reveal the molecular basis of ectomycorrhizal truffle lifestyle.</title>
        <authorList>
            <person name="Murat C."/>
            <person name="Payen T."/>
            <person name="Noel B."/>
            <person name="Kuo A."/>
            <person name="Morin E."/>
            <person name="Chen J."/>
            <person name="Kohler A."/>
            <person name="Krizsan K."/>
            <person name="Balestrini R."/>
            <person name="Da Silva C."/>
            <person name="Montanini B."/>
            <person name="Hainaut M."/>
            <person name="Levati E."/>
            <person name="Barry K.W."/>
            <person name="Belfiori B."/>
            <person name="Cichocki N."/>
            <person name="Clum A."/>
            <person name="Dockter R.B."/>
            <person name="Fauchery L."/>
            <person name="Guy J."/>
            <person name="Iotti M."/>
            <person name="Le Tacon F."/>
            <person name="Lindquist E.A."/>
            <person name="Lipzen A."/>
            <person name="Malagnac F."/>
            <person name="Mello A."/>
            <person name="Molinier V."/>
            <person name="Miyauchi S."/>
            <person name="Poulain J."/>
            <person name="Riccioni C."/>
            <person name="Rubini A."/>
            <person name="Sitrit Y."/>
            <person name="Splivallo R."/>
            <person name="Traeger S."/>
            <person name="Wang M."/>
            <person name="Zifcakova L."/>
            <person name="Wipf D."/>
            <person name="Zambonelli A."/>
            <person name="Paolocci F."/>
            <person name="Nowrousian M."/>
            <person name="Ottonello S."/>
            <person name="Baldrian P."/>
            <person name="Spatafora J.W."/>
            <person name="Henrissat B."/>
            <person name="Nagy L.G."/>
            <person name="Aury J.M."/>
            <person name="Wincker P."/>
            <person name="Grigoriev I.V."/>
            <person name="Bonfante P."/>
            <person name="Martin F.M."/>
        </authorList>
    </citation>
    <scope>NUCLEOTIDE SEQUENCE [LARGE SCALE GENOMIC DNA]</scope>
    <source>
        <strain evidence="6 7">120613-1</strain>
    </source>
</reference>
<dbReference type="GO" id="GO:0016020">
    <property type="term" value="C:membrane"/>
    <property type="evidence" value="ECO:0007669"/>
    <property type="project" value="UniProtKB-SubCell"/>
</dbReference>
<keyword evidence="2 5" id="KW-0812">Transmembrane</keyword>
<dbReference type="Pfam" id="PF07690">
    <property type="entry name" value="MFS_1"/>
    <property type="match status" value="1"/>
</dbReference>
<feature type="transmembrane region" description="Helical" evidence="5">
    <location>
        <begin position="234"/>
        <end position="253"/>
    </location>
</feature>
<feature type="transmembrane region" description="Helical" evidence="5">
    <location>
        <begin position="138"/>
        <end position="162"/>
    </location>
</feature>
<organism evidence="6 7">
    <name type="scientific">Choiromyces venosus 120613-1</name>
    <dbReference type="NCBI Taxonomy" id="1336337"/>
    <lineage>
        <taxon>Eukaryota</taxon>
        <taxon>Fungi</taxon>
        <taxon>Dikarya</taxon>
        <taxon>Ascomycota</taxon>
        <taxon>Pezizomycotina</taxon>
        <taxon>Pezizomycetes</taxon>
        <taxon>Pezizales</taxon>
        <taxon>Tuberaceae</taxon>
        <taxon>Choiromyces</taxon>
    </lineage>
</organism>
<dbReference type="SUPFAM" id="SSF103473">
    <property type="entry name" value="MFS general substrate transporter"/>
    <property type="match status" value="1"/>
</dbReference>
<evidence type="ECO:0000313" key="6">
    <source>
        <dbReference type="EMBL" id="RPA99489.1"/>
    </source>
</evidence>
<dbReference type="Gene3D" id="1.20.1250.20">
    <property type="entry name" value="MFS general substrate transporter like domains"/>
    <property type="match status" value="1"/>
</dbReference>
<dbReference type="PANTHER" id="PTHR23507">
    <property type="entry name" value="ZGC:174356"/>
    <property type="match status" value="1"/>
</dbReference>
<accession>A0A3N4JML9</accession>
<feature type="transmembrane region" description="Helical" evidence="5">
    <location>
        <begin position="174"/>
        <end position="194"/>
    </location>
</feature>